<comment type="caution">
    <text evidence="1">The sequence shown here is derived from an EMBL/GenBank/DDBJ whole genome shotgun (WGS) entry which is preliminary data.</text>
</comment>
<evidence type="ECO:0000313" key="2">
    <source>
        <dbReference type="Proteomes" id="UP000789396"/>
    </source>
</evidence>
<sequence length="153" mass="18033">MEYASEGNLKDYKNFQTHKWSDKFVLLVDITCCLRKLHEKGYVQPKIKEINELLDHWNLILNYGPKYPEYKRGGYASLDDNPFKYYKVEDAHDARLNAIEERRIAENKFSHYGSEFEEYKTKTAELSVGKNGIDLRCGYEIALVIRIIMLNLE</sequence>
<dbReference type="OrthoDB" id="10495001at2759"/>
<organism evidence="1 2">
    <name type="scientific">Racocetra fulgida</name>
    <dbReference type="NCBI Taxonomy" id="60492"/>
    <lineage>
        <taxon>Eukaryota</taxon>
        <taxon>Fungi</taxon>
        <taxon>Fungi incertae sedis</taxon>
        <taxon>Mucoromycota</taxon>
        <taxon>Glomeromycotina</taxon>
        <taxon>Glomeromycetes</taxon>
        <taxon>Diversisporales</taxon>
        <taxon>Gigasporaceae</taxon>
        <taxon>Racocetra</taxon>
    </lineage>
</organism>
<feature type="non-terminal residue" evidence="1">
    <location>
        <position position="1"/>
    </location>
</feature>
<reference evidence="1" key="1">
    <citation type="submission" date="2021-06" db="EMBL/GenBank/DDBJ databases">
        <authorList>
            <person name="Kallberg Y."/>
            <person name="Tangrot J."/>
            <person name="Rosling A."/>
        </authorList>
    </citation>
    <scope>NUCLEOTIDE SEQUENCE</scope>
    <source>
        <strain evidence="1">IN212</strain>
    </source>
</reference>
<dbReference type="Proteomes" id="UP000789396">
    <property type="component" value="Unassembled WGS sequence"/>
</dbReference>
<dbReference type="AlphaFoldDB" id="A0A9N9BZE9"/>
<proteinExistence type="predicted"/>
<evidence type="ECO:0000313" key="1">
    <source>
        <dbReference type="EMBL" id="CAG8585234.1"/>
    </source>
</evidence>
<name>A0A9N9BZE9_9GLOM</name>
<dbReference type="InterPro" id="IPR011009">
    <property type="entry name" value="Kinase-like_dom_sf"/>
</dbReference>
<dbReference type="SUPFAM" id="SSF56112">
    <property type="entry name" value="Protein kinase-like (PK-like)"/>
    <property type="match status" value="1"/>
</dbReference>
<keyword evidence="2" id="KW-1185">Reference proteome</keyword>
<dbReference type="EMBL" id="CAJVPZ010007354">
    <property type="protein sequence ID" value="CAG8585234.1"/>
    <property type="molecule type" value="Genomic_DNA"/>
</dbReference>
<protein>
    <submittedName>
        <fullName evidence="1">13901_t:CDS:1</fullName>
    </submittedName>
</protein>
<accession>A0A9N9BZE9</accession>
<gene>
    <name evidence="1" type="ORF">RFULGI_LOCUS6012</name>
</gene>